<evidence type="ECO:0000256" key="1">
    <source>
        <dbReference type="SAM" id="Phobius"/>
    </source>
</evidence>
<dbReference type="AlphaFoldDB" id="A0A286GAW6"/>
<dbReference type="RefSeq" id="WP_144035947.1">
    <property type="nucleotide sequence ID" value="NZ_OCNH01000003.1"/>
</dbReference>
<keyword evidence="1" id="KW-0812">Transmembrane</keyword>
<feature type="transmembrane region" description="Helical" evidence="1">
    <location>
        <begin position="450"/>
        <end position="468"/>
    </location>
</feature>
<dbReference type="Proteomes" id="UP000219452">
    <property type="component" value="Unassembled WGS sequence"/>
</dbReference>
<keyword evidence="1" id="KW-1133">Transmembrane helix</keyword>
<keyword evidence="1" id="KW-0472">Membrane</keyword>
<gene>
    <name evidence="2" type="ORF">SAMN06269250_4096</name>
</gene>
<name>A0A286GAW6_9BACT</name>
<accession>A0A286GAW6</accession>
<dbReference type="Gene3D" id="3.40.50.1820">
    <property type="entry name" value="alpha/beta hydrolase"/>
    <property type="match status" value="1"/>
</dbReference>
<dbReference type="EMBL" id="OCNH01000003">
    <property type="protein sequence ID" value="SOD92665.1"/>
    <property type="molecule type" value="Genomic_DNA"/>
</dbReference>
<feature type="transmembrane region" description="Helical" evidence="1">
    <location>
        <begin position="550"/>
        <end position="570"/>
    </location>
</feature>
<protein>
    <submittedName>
        <fullName evidence="2">Uncharacterized protein</fullName>
    </submittedName>
</protein>
<feature type="transmembrane region" description="Helical" evidence="1">
    <location>
        <begin position="520"/>
        <end position="543"/>
    </location>
</feature>
<dbReference type="SUPFAM" id="SSF53474">
    <property type="entry name" value="alpha/beta-Hydrolases"/>
    <property type="match status" value="1"/>
</dbReference>
<organism evidence="2 3">
    <name type="scientific">Spirosoma fluviale</name>
    <dbReference type="NCBI Taxonomy" id="1597977"/>
    <lineage>
        <taxon>Bacteria</taxon>
        <taxon>Pseudomonadati</taxon>
        <taxon>Bacteroidota</taxon>
        <taxon>Cytophagia</taxon>
        <taxon>Cytophagales</taxon>
        <taxon>Cytophagaceae</taxon>
        <taxon>Spirosoma</taxon>
    </lineage>
</organism>
<evidence type="ECO:0000313" key="2">
    <source>
        <dbReference type="EMBL" id="SOD92665.1"/>
    </source>
</evidence>
<feature type="transmembrane region" description="Helical" evidence="1">
    <location>
        <begin position="480"/>
        <end position="500"/>
    </location>
</feature>
<feature type="transmembrane region" description="Helical" evidence="1">
    <location>
        <begin position="412"/>
        <end position="430"/>
    </location>
</feature>
<evidence type="ECO:0000313" key="3">
    <source>
        <dbReference type="Proteomes" id="UP000219452"/>
    </source>
</evidence>
<reference evidence="3" key="1">
    <citation type="submission" date="2017-09" db="EMBL/GenBank/DDBJ databases">
        <authorList>
            <person name="Varghese N."/>
            <person name="Submissions S."/>
        </authorList>
    </citation>
    <scope>NUCLEOTIDE SEQUENCE [LARGE SCALE GENOMIC DNA]</scope>
    <source>
        <strain evidence="3">DSM 29961</strain>
    </source>
</reference>
<proteinExistence type="predicted"/>
<feature type="transmembrane region" description="Helical" evidence="1">
    <location>
        <begin position="582"/>
        <end position="612"/>
    </location>
</feature>
<dbReference type="InterPro" id="IPR029058">
    <property type="entry name" value="AB_hydrolase_fold"/>
</dbReference>
<keyword evidence="3" id="KW-1185">Reference proteome</keyword>
<dbReference type="OrthoDB" id="4058760at2"/>
<sequence>MDDVFNYESIQMIGADAPKHVDVQTDGTIIRTSVPDDKVKQVIVTIHGVGDQHTFATLQSVVNQFCQVFGETTAIPLGSFHTGHSTFSVQPPYPAKRFEHMAFAEVYGAKVPRDVVTDQYTLEEAKRWANTIVERLRLRWKQEKDKDSGKDCKTHCNEADFTLLKLIFREMIQTIAVLERLCFLAEKAGLFTFDLGKLLNDYLGDVQLVAEFSIQRQKILDTFSSVMKSVHETYPKSDIHLVAHSEGTVIAFLGLLQALREPTSSPWINNVRGFMTLGSPLDKHMILWPELFESKMPAPKITLSKKIEWRNYYDRGDPIGFELNDTRDWLNHRGFEHLFNFKEEHDFGFIRYPFPGKAHVDYWDDNAVFGHFIESVINKPDASKSSNTSDGILSKFSKPPKDIKWTKWLSRILPYLGIGLILFTVDYFLIRAVFEYIDPKRTHYGSRGERFIFYNVLGATLLLYGVTVTSRIPRLTRINMWRVGALGIYFFCAMLFLFVVPEDDLPQKKLKYILDNALGFITPTGSVHVIAITTMVTIVYYVSKKWPSTGVIPLIVLGTLTIVGMIYGHIESYESIDDESVIWPLLITAAGFLYVWWLTALLFDLVFIWHIYIGQSVALKRMDEVIRSTARKETSTVT</sequence>